<evidence type="ECO:0000256" key="2">
    <source>
        <dbReference type="SAM" id="Phobius"/>
    </source>
</evidence>
<accession>A0A444Q677</accession>
<dbReference type="EMBL" id="RZNC01000005">
    <property type="protein sequence ID" value="RWZ59286.1"/>
    <property type="molecule type" value="Genomic_DNA"/>
</dbReference>
<keyword evidence="2" id="KW-0812">Transmembrane</keyword>
<feature type="compositionally biased region" description="Polar residues" evidence="1">
    <location>
        <begin position="1"/>
        <end position="16"/>
    </location>
</feature>
<sequence>MTTTTLSPLPQRSTEGTGVDLVGGSHTADQRLAALVDELSDRDRRHLAEAAARRPVLWLLAMTATAVALAQMAVSIAVAPF</sequence>
<evidence type="ECO:0000256" key="1">
    <source>
        <dbReference type="SAM" id="MobiDB-lite"/>
    </source>
</evidence>
<evidence type="ECO:0008006" key="5">
    <source>
        <dbReference type="Google" id="ProtNLM"/>
    </source>
</evidence>
<gene>
    <name evidence="3" type="ORF">ELQ92_13600</name>
</gene>
<name>A0A444Q677_9MICO</name>
<feature type="region of interest" description="Disordered" evidence="1">
    <location>
        <begin position="1"/>
        <end position="24"/>
    </location>
</feature>
<reference evidence="3 4" key="1">
    <citation type="submission" date="2018-12" db="EMBL/GenBank/DDBJ databases">
        <authorList>
            <person name="Li F."/>
        </authorList>
    </citation>
    <scope>NUCLEOTIDE SEQUENCE [LARGE SCALE GENOMIC DNA]</scope>
    <source>
        <strain evidence="3 4">8H24J-4-2</strain>
    </source>
</reference>
<keyword evidence="4" id="KW-1185">Reference proteome</keyword>
<dbReference type="RefSeq" id="WP_128499858.1">
    <property type="nucleotide sequence ID" value="NZ_RZNC01000005.1"/>
</dbReference>
<keyword evidence="2" id="KW-1133">Transmembrane helix</keyword>
<dbReference type="Proteomes" id="UP000288603">
    <property type="component" value="Unassembled WGS sequence"/>
</dbReference>
<evidence type="ECO:0000313" key="3">
    <source>
        <dbReference type="EMBL" id="RWZ59286.1"/>
    </source>
</evidence>
<keyword evidence="2" id="KW-0472">Membrane</keyword>
<feature type="transmembrane region" description="Helical" evidence="2">
    <location>
        <begin position="56"/>
        <end position="79"/>
    </location>
</feature>
<organism evidence="3 4">
    <name type="scientific">Labedella populi</name>
    <dbReference type="NCBI Taxonomy" id="2498850"/>
    <lineage>
        <taxon>Bacteria</taxon>
        <taxon>Bacillati</taxon>
        <taxon>Actinomycetota</taxon>
        <taxon>Actinomycetes</taxon>
        <taxon>Micrococcales</taxon>
        <taxon>Microbacteriaceae</taxon>
        <taxon>Labedella</taxon>
    </lineage>
</organism>
<comment type="caution">
    <text evidence="3">The sequence shown here is derived from an EMBL/GenBank/DDBJ whole genome shotgun (WGS) entry which is preliminary data.</text>
</comment>
<protein>
    <recommendedName>
        <fullName evidence="5">DUF3040 domain-containing protein</fullName>
    </recommendedName>
</protein>
<evidence type="ECO:0000313" key="4">
    <source>
        <dbReference type="Proteomes" id="UP000288603"/>
    </source>
</evidence>
<proteinExistence type="predicted"/>
<dbReference type="AlphaFoldDB" id="A0A444Q677"/>